<sequence>MFRTHKQAEVPSDELYGGEAQLWSIVEHSLHGPWFYVSVLEGHSGQTLCTMLMVQEVPVLEALLAQQSETMKIESVQLVTPSYLNNTNSWLMEELSELVQLRGADSHCYQFLVENGRRYVDGDGVMPLRGQWISRRVIFQC</sequence>
<dbReference type="RefSeq" id="WP_023092906.1">
    <property type="nucleotide sequence ID" value="NZ_CATOZG010000030.1"/>
</dbReference>
<comment type="caution">
    <text evidence="1">The sequence shown here is derived from an EMBL/GenBank/DDBJ whole genome shotgun (WGS) entry which is preliminary data.</text>
</comment>
<name>A0A241XF20_PSEAI</name>
<dbReference type="Proteomes" id="UP000194857">
    <property type="component" value="Unassembled WGS sequence"/>
</dbReference>
<evidence type="ECO:0000313" key="2">
    <source>
        <dbReference type="Proteomes" id="UP000194857"/>
    </source>
</evidence>
<evidence type="ECO:0000313" key="1">
    <source>
        <dbReference type="EMBL" id="OTI54780.1"/>
    </source>
</evidence>
<dbReference type="EMBL" id="NFFZ01000039">
    <property type="protein sequence ID" value="OTI54780.1"/>
    <property type="molecule type" value="Genomic_DNA"/>
</dbReference>
<gene>
    <name evidence="1" type="ORF">CAZ10_36290</name>
</gene>
<dbReference type="AlphaFoldDB" id="A0A241XF20"/>
<organism evidence="1 2">
    <name type="scientific">Pseudomonas aeruginosa</name>
    <dbReference type="NCBI Taxonomy" id="287"/>
    <lineage>
        <taxon>Bacteria</taxon>
        <taxon>Pseudomonadati</taxon>
        <taxon>Pseudomonadota</taxon>
        <taxon>Gammaproteobacteria</taxon>
        <taxon>Pseudomonadales</taxon>
        <taxon>Pseudomonadaceae</taxon>
        <taxon>Pseudomonas</taxon>
    </lineage>
</organism>
<protein>
    <submittedName>
        <fullName evidence="1">Uncharacterized protein</fullName>
    </submittedName>
</protein>
<accession>A0A241XF20</accession>
<reference evidence="1 2" key="1">
    <citation type="submission" date="2017-05" db="EMBL/GenBank/DDBJ databases">
        <authorList>
            <person name="Song R."/>
            <person name="Chenine A.L."/>
            <person name="Ruprecht R.M."/>
        </authorList>
    </citation>
    <scope>NUCLEOTIDE SEQUENCE [LARGE SCALE GENOMIC DNA]</scope>
    <source>
        <strain evidence="1 2">S567_C10_BS</strain>
    </source>
</reference>
<proteinExistence type="predicted"/>